<organism evidence="2 3">
    <name type="scientific">Vreelandella sulfidaeris</name>
    <dbReference type="NCBI Taxonomy" id="115553"/>
    <lineage>
        <taxon>Bacteria</taxon>
        <taxon>Pseudomonadati</taxon>
        <taxon>Pseudomonadota</taxon>
        <taxon>Gammaproteobacteria</taxon>
        <taxon>Oceanospirillales</taxon>
        <taxon>Halomonadaceae</taxon>
        <taxon>Vreelandella</taxon>
    </lineage>
</organism>
<dbReference type="AlphaFoldDB" id="A0A455UD19"/>
<protein>
    <submittedName>
        <fullName evidence="2">Uncharacterized protein</fullName>
    </submittedName>
</protein>
<dbReference type="KEGG" id="hsr:HSBAA_44990"/>
<sequence length="47" mass="4979">MDNDAFTLGQHAGQQGAVQPHGRKQIEIKLALPHRLTKGCEAAAGRG</sequence>
<accession>A0A455UD19</accession>
<dbReference type="EMBL" id="AP019514">
    <property type="protein sequence ID" value="BBI63193.1"/>
    <property type="molecule type" value="Genomic_DNA"/>
</dbReference>
<proteinExistence type="predicted"/>
<evidence type="ECO:0000313" key="2">
    <source>
        <dbReference type="EMBL" id="BBI63193.1"/>
    </source>
</evidence>
<dbReference type="Proteomes" id="UP000320231">
    <property type="component" value="Chromosome"/>
</dbReference>
<name>A0A455UD19_9GAMM</name>
<evidence type="ECO:0000256" key="1">
    <source>
        <dbReference type="SAM" id="MobiDB-lite"/>
    </source>
</evidence>
<gene>
    <name evidence="2" type="ORF">HSBAA_44990</name>
</gene>
<reference evidence="2 3" key="1">
    <citation type="journal article" date="2019" name="Microbiol. Resour. Announc.">
        <title>Complete Genome Sequence of Halomonas sulfidaeris Strain Esulfide1 Isolated from a Metal Sulfide Rock at a Depth of 2,200 Meters, Obtained Using Nanopore Sequencing.</title>
        <authorList>
            <person name="Saito M."/>
            <person name="Nishigata A."/>
            <person name="Galipon J."/>
            <person name="Arakawa K."/>
        </authorList>
    </citation>
    <scope>NUCLEOTIDE SEQUENCE [LARGE SCALE GENOMIC DNA]</scope>
    <source>
        <strain evidence="2 3">ATCC BAA-803</strain>
    </source>
</reference>
<evidence type="ECO:0000313" key="3">
    <source>
        <dbReference type="Proteomes" id="UP000320231"/>
    </source>
</evidence>
<feature type="region of interest" description="Disordered" evidence="1">
    <location>
        <begin position="1"/>
        <end position="22"/>
    </location>
</feature>